<dbReference type="GO" id="GO:0006744">
    <property type="term" value="P:ubiquinone biosynthetic process"/>
    <property type="evidence" value="ECO:0007669"/>
    <property type="project" value="TreeGrafter"/>
</dbReference>
<dbReference type="InterPro" id="IPR048304">
    <property type="entry name" value="UbiD_Rift_dom"/>
</dbReference>
<comment type="caution">
    <text evidence="5">The sequence shown here is derived from an EMBL/GenBank/DDBJ whole genome shotgun (WGS) entry which is preliminary data.</text>
</comment>
<organism evidence="5 6">
    <name type="scientific">Harryflintia acetispora</name>
    <dbReference type="NCBI Taxonomy" id="1849041"/>
    <lineage>
        <taxon>Bacteria</taxon>
        <taxon>Bacillati</taxon>
        <taxon>Bacillota</taxon>
        <taxon>Clostridia</taxon>
        <taxon>Eubacteriales</taxon>
        <taxon>Oscillospiraceae</taxon>
        <taxon>Harryflintia</taxon>
    </lineage>
</organism>
<evidence type="ECO:0000259" key="4">
    <source>
        <dbReference type="Pfam" id="PF20696"/>
    </source>
</evidence>
<gene>
    <name evidence="5" type="ORF">EDD78_11011</name>
</gene>
<dbReference type="GO" id="GO:0005829">
    <property type="term" value="C:cytosol"/>
    <property type="evidence" value="ECO:0007669"/>
    <property type="project" value="TreeGrafter"/>
</dbReference>
<dbReference type="InterPro" id="IPR049381">
    <property type="entry name" value="UbiD-like_C"/>
</dbReference>
<evidence type="ECO:0000259" key="2">
    <source>
        <dbReference type="Pfam" id="PF01977"/>
    </source>
</evidence>
<dbReference type="SUPFAM" id="SSF143968">
    <property type="entry name" value="UbiD C-terminal domain-like"/>
    <property type="match status" value="2"/>
</dbReference>
<proteinExistence type="inferred from homology"/>
<evidence type="ECO:0000259" key="3">
    <source>
        <dbReference type="Pfam" id="PF20695"/>
    </source>
</evidence>
<dbReference type="Pfam" id="PF20696">
    <property type="entry name" value="UbiD_C"/>
    <property type="match status" value="2"/>
</dbReference>
<dbReference type="AlphaFoldDB" id="A0A9X8Y7J6"/>
<dbReference type="NCBIfam" id="TIGR03701">
    <property type="entry name" value="mena_SCO4490"/>
    <property type="match status" value="1"/>
</dbReference>
<feature type="domain" description="3-octaprenyl-4-hydroxybenzoate carboxy-lyase-like Rift-related" evidence="2">
    <location>
        <begin position="122"/>
        <end position="318"/>
    </location>
</feature>
<protein>
    <submittedName>
        <fullName evidence="5">4-hydroxy-3-polyprenylbenzoate decarboxylase</fullName>
    </submittedName>
</protein>
<dbReference type="PANTHER" id="PTHR30108:SF17">
    <property type="entry name" value="FERULIC ACID DECARBOXYLASE 1"/>
    <property type="match status" value="1"/>
</dbReference>
<reference evidence="5 6" key="1">
    <citation type="submission" date="2019-03" db="EMBL/GenBank/DDBJ databases">
        <title>Genomic Encyclopedia of Type Strains, Phase IV (KMG-IV): sequencing the most valuable type-strain genomes for metagenomic binning, comparative biology and taxonomic classification.</title>
        <authorList>
            <person name="Goeker M."/>
        </authorList>
    </citation>
    <scope>NUCLEOTIDE SEQUENCE [LARGE SCALE GENOMIC DNA]</scope>
    <source>
        <strain evidence="5 6">DSM 100433</strain>
    </source>
</reference>
<dbReference type="Gene3D" id="3.40.1670.10">
    <property type="entry name" value="UbiD C-terminal domain-like"/>
    <property type="match status" value="2"/>
</dbReference>
<comment type="similarity">
    <text evidence="1">Belongs to the UbiD family.</text>
</comment>
<feature type="domain" description="3-octaprenyl-4-hydroxybenzoate carboxy-lyase-like N-terminal" evidence="3">
    <location>
        <begin position="10"/>
        <end position="84"/>
    </location>
</feature>
<dbReference type="InterPro" id="IPR049383">
    <property type="entry name" value="UbiD-like_N"/>
</dbReference>
<dbReference type="InterPro" id="IPR002830">
    <property type="entry name" value="UbiD"/>
</dbReference>
<name>A0A9X8Y7J6_9FIRM</name>
<accession>A0A9X8Y7J6</accession>
<dbReference type="PANTHER" id="PTHR30108">
    <property type="entry name" value="3-OCTAPRENYL-4-HYDROXYBENZOATE CARBOXY-LYASE-RELATED"/>
    <property type="match status" value="1"/>
</dbReference>
<feature type="domain" description="3-octaprenyl-4-hydroxybenzoate carboxy-lyase-like C-terminal" evidence="4">
    <location>
        <begin position="323"/>
        <end position="446"/>
    </location>
</feature>
<dbReference type="Pfam" id="PF01977">
    <property type="entry name" value="UbiD"/>
    <property type="match status" value="1"/>
</dbReference>
<feature type="domain" description="3-octaprenyl-4-hydroxybenzoate carboxy-lyase-like C-terminal" evidence="4">
    <location>
        <begin position="459"/>
        <end position="532"/>
    </location>
</feature>
<sequence>MPKRNLNSFIKALEARGELRRVKTLVSPVLEITEIADRVGKQGGPALLFERVEGSDFPVLIGALGSEGRMSLALGVEDFGALERQLEGYLDLSRYTTLRGLLSSIPFFWRMFRSLPVRVPLGRPPCQEVIEHSPNLGELPILKCWPLDGGKFLTLPVVFTKELGARTQNAGMYRMQVLDRATTAMHWHKHKDGSQIFESYRKAGKRMPVAVALGCDPAITYSCTAPLPPGVDEMLLAGFLRRRPVSLVRCRSCDLWVPRDAQFVLEGYVDPLEPLCREGPFGDHTGYYSLEGLYPRFHLTCLTRRKTPVYPATVVGRPPMEDCYLAKATERLFLPILRKAIPQLHDLCLPLEGVFHGCAVLSVKNDFPGAAQTVMNAVWGMGQLRYTKLLIAVDEGTDPSDRQAVLKAVLQNVEPGRDLTFSKGTLDALDHSSPTALFGTRLGVDATAKPERPARLGRMEVTAVDKREAGQGLRAALRLLDDRKVKLAVAVDRDVDVRDLGEVLWRIYNNIDAGRDLAVHAGGAALDATRKREDEGLHHPWPADIEMDGEVRRRITRRWKEYGL</sequence>
<evidence type="ECO:0000313" key="6">
    <source>
        <dbReference type="Proteomes" id="UP000294682"/>
    </source>
</evidence>
<dbReference type="EMBL" id="SLUK01000010">
    <property type="protein sequence ID" value="TCL42387.1"/>
    <property type="molecule type" value="Genomic_DNA"/>
</dbReference>
<dbReference type="RefSeq" id="WP_132084939.1">
    <property type="nucleotide sequence ID" value="NZ_SLUK01000010.1"/>
</dbReference>
<evidence type="ECO:0000256" key="1">
    <source>
        <dbReference type="ARBA" id="ARBA00010021"/>
    </source>
</evidence>
<keyword evidence="6" id="KW-1185">Reference proteome</keyword>
<dbReference type="SUPFAM" id="SSF50475">
    <property type="entry name" value="FMN-binding split barrel"/>
    <property type="match status" value="1"/>
</dbReference>
<dbReference type="InterPro" id="IPR022390">
    <property type="entry name" value="HBDC"/>
</dbReference>
<evidence type="ECO:0000313" key="5">
    <source>
        <dbReference type="EMBL" id="TCL42387.1"/>
    </source>
</evidence>
<dbReference type="GO" id="GO:0008694">
    <property type="term" value="F:4-hydroxy-3-polyprenylbenzoate decarboxylase activity"/>
    <property type="evidence" value="ECO:0007669"/>
    <property type="project" value="TreeGrafter"/>
</dbReference>
<dbReference type="Pfam" id="PF20695">
    <property type="entry name" value="UbiD_N"/>
    <property type="match status" value="1"/>
</dbReference>
<dbReference type="Proteomes" id="UP000294682">
    <property type="component" value="Unassembled WGS sequence"/>
</dbReference>
<dbReference type="NCBIfam" id="TIGR00148">
    <property type="entry name" value="UbiD family decarboxylase"/>
    <property type="match status" value="1"/>
</dbReference>